<evidence type="ECO:0000256" key="3">
    <source>
        <dbReference type="ARBA" id="ARBA00022741"/>
    </source>
</evidence>
<dbReference type="InterPro" id="IPR005895">
    <property type="entry name" value="ABC_transptr_haem_export_CcmA"/>
</dbReference>
<evidence type="ECO:0000256" key="7">
    <source>
        <dbReference type="ARBA" id="ARBA00023136"/>
    </source>
</evidence>
<keyword evidence="7" id="KW-0472">Membrane</keyword>
<protein>
    <submittedName>
        <fullName evidence="9">Heme ABC exporter ATP-binding protein CcmA</fullName>
    </submittedName>
</protein>
<dbReference type="SUPFAM" id="SSF52540">
    <property type="entry name" value="P-loop containing nucleoside triphosphate hydrolases"/>
    <property type="match status" value="1"/>
</dbReference>
<evidence type="ECO:0000256" key="6">
    <source>
        <dbReference type="ARBA" id="ARBA00022967"/>
    </source>
</evidence>
<dbReference type="InterPro" id="IPR027417">
    <property type="entry name" value="P-loop_NTPase"/>
</dbReference>
<dbReference type="NCBIfam" id="TIGR01189">
    <property type="entry name" value="ccmA"/>
    <property type="match status" value="1"/>
</dbReference>
<evidence type="ECO:0000256" key="2">
    <source>
        <dbReference type="ARBA" id="ARBA00022475"/>
    </source>
</evidence>
<dbReference type="PROSITE" id="PS50893">
    <property type="entry name" value="ABC_TRANSPORTER_2"/>
    <property type="match status" value="1"/>
</dbReference>
<name>A0ABS8XLZ8_9BURK</name>
<dbReference type="InterPro" id="IPR003593">
    <property type="entry name" value="AAA+_ATPase"/>
</dbReference>
<evidence type="ECO:0000256" key="1">
    <source>
        <dbReference type="ARBA" id="ARBA00022448"/>
    </source>
</evidence>
<dbReference type="SMART" id="SM00382">
    <property type="entry name" value="AAA"/>
    <property type="match status" value="1"/>
</dbReference>
<dbReference type="PANTHER" id="PTHR43499:SF1">
    <property type="entry name" value="ABC TRANSPORTER I FAMILY MEMBER 1"/>
    <property type="match status" value="1"/>
</dbReference>
<evidence type="ECO:0000313" key="10">
    <source>
        <dbReference type="Proteomes" id="UP001201463"/>
    </source>
</evidence>
<dbReference type="Proteomes" id="UP001201463">
    <property type="component" value="Unassembled WGS sequence"/>
</dbReference>
<keyword evidence="6" id="KW-1278">Translocase</keyword>
<dbReference type="GO" id="GO:0005524">
    <property type="term" value="F:ATP binding"/>
    <property type="evidence" value="ECO:0007669"/>
    <property type="project" value="UniProtKB-KW"/>
</dbReference>
<dbReference type="InterPro" id="IPR003439">
    <property type="entry name" value="ABC_transporter-like_ATP-bd"/>
</dbReference>
<organism evidence="9 10">
    <name type="scientific">Pelomonas caseinilytica</name>
    <dbReference type="NCBI Taxonomy" id="2906763"/>
    <lineage>
        <taxon>Bacteria</taxon>
        <taxon>Pseudomonadati</taxon>
        <taxon>Pseudomonadota</taxon>
        <taxon>Betaproteobacteria</taxon>
        <taxon>Burkholderiales</taxon>
        <taxon>Sphaerotilaceae</taxon>
        <taxon>Roseateles</taxon>
    </lineage>
</organism>
<dbReference type="Pfam" id="PF00005">
    <property type="entry name" value="ABC_tran"/>
    <property type="match status" value="1"/>
</dbReference>
<keyword evidence="5 9" id="KW-0067">ATP-binding</keyword>
<gene>
    <name evidence="9" type="primary">ccmA</name>
    <name evidence="9" type="ORF">LXT12_20830</name>
</gene>
<accession>A0ABS8XLZ8</accession>
<dbReference type="PANTHER" id="PTHR43499">
    <property type="entry name" value="ABC TRANSPORTER I FAMILY MEMBER 1"/>
    <property type="match status" value="1"/>
</dbReference>
<feature type="domain" description="ABC transporter" evidence="8">
    <location>
        <begin position="16"/>
        <end position="208"/>
    </location>
</feature>
<reference evidence="9 10" key="1">
    <citation type="submission" date="2021-12" db="EMBL/GenBank/DDBJ databases">
        <title>Genome seq of p7.</title>
        <authorList>
            <person name="Seo T."/>
        </authorList>
    </citation>
    <scope>NUCLEOTIDE SEQUENCE [LARGE SCALE GENOMIC DNA]</scope>
    <source>
        <strain evidence="9 10">P7</strain>
    </source>
</reference>
<sequence length="208" mass="22431">MSLAAVVPHLARPPALLLQQLVQSRGGRLLFDGLDLALHAGDLLWVQGRNGAGKTSLLRLICGLSAPTAGRVHVEQGLLYIAHKPGLKDHLTVLEQLRSSAAVAGRACSEAEALAALAPVGLVDAAEQRQARLSEGQRRRAALAQLWLPQVPPLWVLDEPLAALDTRMVERLAQRLDRHADEGGCAVFTSHQPLPLRRATRSLRLGEH</sequence>
<dbReference type="Gene3D" id="3.40.50.300">
    <property type="entry name" value="P-loop containing nucleotide triphosphate hydrolases"/>
    <property type="match status" value="1"/>
</dbReference>
<evidence type="ECO:0000313" key="9">
    <source>
        <dbReference type="EMBL" id="MCE4539698.1"/>
    </source>
</evidence>
<evidence type="ECO:0000256" key="4">
    <source>
        <dbReference type="ARBA" id="ARBA00022748"/>
    </source>
</evidence>
<proteinExistence type="predicted"/>
<dbReference type="RefSeq" id="WP_233394218.1">
    <property type="nucleotide sequence ID" value="NZ_JAJTWT010000010.1"/>
</dbReference>
<keyword evidence="10" id="KW-1185">Reference proteome</keyword>
<keyword evidence="1" id="KW-0813">Transport</keyword>
<keyword evidence="2" id="KW-1003">Cell membrane</keyword>
<evidence type="ECO:0000256" key="5">
    <source>
        <dbReference type="ARBA" id="ARBA00022840"/>
    </source>
</evidence>
<evidence type="ECO:0000259" key="8">
    <source>
        <dbReference type="PROSITE" id="PS50893"/>
    </source>
</evidence>
<dbReference type="EMBL" id="JAJTWT010000010">
    <property type="protein sequence ID" value="MCE4539698.1"/>
    <property type="molecule type" value="Genomic_DNA"/>
</dbReference>
<keyword evidence="3" id="KW-0547">Nucleotide-binding</keyword>
<keyword evidence="4" id="KW-0201">Cytochrome c-type biogenesis</keyword>
<comment type="caution">
    <text evidence="9">The sequence shown here is derived from an EMBL/GenBank/DDBJ whole genome shotgun (WGS) entry which is preliminary data.</text>
</comment>